<dbReference type="KEGG" id="psq:PUNSTDRAFT_139338"/>
<dbReference type="RefSeq" id="XP_007389104.1">
    <property type="nucleotide sequence ID" value="XM_007389042.1"/>
</dbReference>
<dbReference type="Proteomes" id="UP000054196">
    <property type="component" value="Unassembled WGS sequence"/>
</dbReference>
<sequence>MSKHVPIVESPALPLPPSHGLPTLEAVFRKAHRFELPGDITSGGVYSKDILHRAHKASGSAIALM</sequence>
<evidence type="ECO:0000313" key="2">
    <source>
        <dbReference type="Proteomes" id="UP000054196"/>
    </source>
</evidence>
<protein>
    <submittedName>
        <fullName evidence="1">Uncharacterized protein</fullName>
    </submittedName>
</protein>
<reference evidence="2" key="1">
    <citation type="journal article" date="2012" name="Science">
        <title>The Paleozoic origin of enzymatic lignin decomposition reconstructed from 31 fungal genomes.</title>
        <authorList>
            <person name="Floudas D."/>
            <person name="Binder M."/>
            <person name="Riley R."/>
            <person name="Barry K."/>
            <person name="Blanchette R.A."/>
            <person name="Henrissat B."/>
            <person name="Martinez A.T."/>
            <person name="Otillar R."/>
            <person name="Spatafora J.W."/>
            <person name="Yadav J.S."/>
            <person name="Aerts A."/>
            <person name="Benoit I."/>
            <person name="Boyd A."/>
            <person name="Carlson A."/>
            <person name="Copeland A."/>
            <person name="Coutinho P.M."/>
            <person name="de Vries R.P."/>
            <person name="Ferreira P."/>
            <person name="Findley K."/>
            <person name="Foster B."/>
            <person name="Gaskell J."/>
            <person name="Glotzer D."/>
            <person name="Gorecki P."/>
            <person name="Heitman J."/>
            <person name="Hesse C."/>
            <person name="Hori C."/>
            <person name="Igarashi K."/>
            <person name="Jurgens J.A."/>
            <person name="Kallen N."/>
            <person name="Kersten P."/>
            <person name="Kohler A."/>
            <person name="Kuees U."/>
            <person name="Kumar T.K.A."/>
            <person name="Kuo A."/>
            <person name="LaButti K."/>
            <person name="Larrondo L.F."/>
            <person name="Lindquist E."/>
            <person name="Ling A."/>
            <person name="Lombard V."/>
            <person name="Lucas S."/>
            <person name="Lundell T."/>
            <person name="Martin R."/>
            <person name="McLaughlin D.J."/>
            <person name="Morgenstern I."/>
            <person name="Morin E."/>
            <person name="Murat C."/>
            <person name="Nagy L.G."/>
            <person name="Nolan M."/>
            <person name="Ohm R.A."/>
            <person name="Patyshakuliyeva A."/>
            <person name="Rokas A."/>
            <person name="Ruiz-Duenas F.J."/>
            <person name="Sabat G."/>
            <person name="Salamov A."/>
            <person name="Samejima M."/>
            <person name="Schmutz J."/>
            <person name="Slot J.C."/>
            <person name="St John F."/>
            <person name="Stenlid J."/>
            <person name="Sun H."/>
            <person name="Sun S."/>
            <person name="Syed K."/>
            <person name="Tsang A."/>
            <person name="Wiebenga A."/>
            <person name="Young D."/>
            <person name="Pisabarro A."/>
            <person name="Eastwood D.C."/>
            <person name="Martin F."/>
            <person name="Cullen D."/>
            <person name="Grigoriev I.V."/>
            <person name="Hibbett D.S."/>
        </authorList>
    </citation>
    <scope>NUCLEOTIDE SEQUENCE [LARGE SCALE GENOMIC DNA]</scope>
    <source>
        <strain evidence="2">HHB-11173 SS5</strain>
    </source>
</reference>
<evidence type="ECO:0000313" key="1">
    <source>
        <dbReference type="EMBL" id="EIN03617.1"/>
    </source>
</evidence>
<proteinExistence type="predicted"/>
<name>R7S1F8_PUNST</name>
<keyword evidence="2" id="KW-1185">Reference proteome</keyword>
<gene>
    <name evidence="1" type="ORF">PUNSTDRAFT_139338</name>
</gene>
<organism evidence="1 2">
    <name type="scientific">Punctularia strigosozonata (strain HHB-11173)</name>
    <name type="common">White-rot fungus</name>
    <dbReference type="NCBI Taxonomy" id="741275"/>
    <lineage>
        <taxon>Eukaryota</taxon>
        <taxon>Fungi</taxon>
        <taxon>Dikarya</taxon>
        <taxon>Basidiomycota</taxon>
        <taxon>Agaricomycotina</taxon>
        <taxon>Agaricomycetes</taxon>
        <taxon>Corticiales</taxon>
        <taxon>Punctulariaceae</taxon>
        <taxon>Punctularia</taxon>
    </lineage>
</organism>
<dbReference type="HOGENOM" id="CLU_2850774_0_0_1"/>
<accession>R7S1F8</accession>
<dbReference type="GeneID" id="18880287"/>
<dbReference type="AlphaFoldDB" id="R7S1F8"/>
<dbReference type="EMBL" id="JH687560">
    <property type="protein sequence ID" value="EIN03617.1"/>
    <property type="molecule type" value="Genomic_DNA"/>
</dbReference>